<protein>
    <submittedName>
        <fullName evidence="10">OPT oligopeptide transporter</fullName>
    </submittedName>
</protein>
<evidence type="ECO:0000256" key="5">
    <source>
        <dbReference type="ARBA" id="ARBA00022856"/>
    </source>
</evidence>
<name>A0A1Y2FWZ1_9BASI</name>
<feature type="transmembrane region" description="Helical" evidence="9">
    <location>
        <begin position="280"/>
        <end position="302"/>
    </location>
</feature>
<feature type="transmembrane region" description="Helical" evidence="9">
    <location>
        <begin position="633"/>
        <end position="657"/>
    </location>
</feature>
<feature type="transmembrane region" description="Helical" evidence="9">
    <location>
        <begin position="595"/>
        <end position="613"/>
    </location>
</feature>
<keyword evidence="3" id="KW-0813">Transport</keyword>
<feature type="transmembrane region" description="Helical" evidence="9">
    <location>
        <begin position="559"/>
        <end position="583"/>
    </location>
</feature>
<comment type="subcellular location">
    <subcellularLocation>
        <location evidence="1">Membrane</location>
        <topology evidence="1">Multi-pass membrane protein</topology>
    </subcellularLocation>
</comment>
<proteinExistence type="inferred from homology"/>
<dbReference type="InParanoid" id="A0A1Y2FWZ1"/>
<dbReference type="OrthoDB" id="9986677at2759"/>
<keyword evidence="6" id="KW-0653">Protein transport</keyword>
<dbReference type="NCBIfam" id="TIGR00727">
    <property type="entry name" value="ISP4_OPT"/>
    <property type="match status" value="1"/>
</dbReference>
<evidence type="ECO:0000256" key="7">
    <source>
        <dbReference type="ARBA" id="ARBA00022989"/>
    </source>
</evidence>
<evidence type="ECO:0000313" key="11">
    <source>
        <dbReference type="Proteomes" id="UP000193467"/>
    </source>
</evidence>
<feature type="transmembrane region" description="Helical" evidence="9">
    <location>
        <begin position="415"/>
        <end position="435"/>
    </location>
</feature>
<feature type="transmembrane region" description="Helical" evidence="9">
    <location>
        <begin position="37"/>
        <end position="56"/>
    </location>
</feature>
<dbReference type="GO" id="GO:0035673">
    <property type="term" value="F:oligopeptide transmembrane transporter activity"/>
    <property type="evidence" value="ECO:0007669"/>
    <property type="project" value="InterPro"/>
</dbReference>
<evidence type="ECO:0000256" key="1">
    <source>
        <dbReference type="ARBA" id="ARBA00004141"/>
    </source>
</evidence>
<dbReference type="GO" id="GO:0015031">
    <property type="term" value="P:protein transport"/>
    <property type="evidence" value="ECO:0007669"/>
    <property type="project" value="UniProtKB-KW"/>
</dbReference>
<organism evidence="10 11">
    <name type="scientific">Leucosporidium creatinivorum</name>
    <dbReference type="NCBI Taxonomy" id="106004"/>
    <lineage>
        <taxon>Eukaryota</taxon>
        <taxon>Fungi</taxon>
        <taxon>Dikarya</taxon>
        <taxon>Basidiomycota</taxon>
        <taxon>Pucciniomycotina</taxon>
        <taxon>Microbotryomycetes</taxon>
        <taxon>Leucosporidiales</taxon>
        <taxon>Leucosporidium</taxon>
    </lineage>
</organism>
<feature type="transmembrane region" description="Helical" evidence="9">
    <location>
        <begin position="148"/>
        <end position="169"/>
    </location>
</feature>
<feature type="transmembrane region" description="Helical" evidence="9">
    <location>
        <begin position="441"/>
        <end position="462"/>
    </location>
</feature>
<comment type="similarity">
    <text evidence="2">Belongs to the oligopeptide OPT transporter family.</text>
</comment>
<sequence length="733" mass="82376">MDPDFYGEEEDSPFPEVRASVSNIDDMDIPCLTFRSIFLGLFFAIIVTALNVFFYFRYPSPFITPILVQVLAYPCGKFLAYLLPATEWRLPQWSRRFGCPEDFSFNPGPFNIKEHTVLVIIANIATGPAFALNFSVAAEKFYGVDLGAGFDILLILTTQIIGFGIAGLCRRFLVWPAAMIWPQNLVFCTLLNTLHAEDDDIDGGNGGLSRFKFLVWVFSGAFFWYFLPGFLFQALSAFSWVCWIAPNNVVVNQLFGVSTGLGMGLFTFDWSQIAYIGSPLVIPWWAQVNVFFGFFFAFWVIVPAMYYTNVWDSAYLPISSSSVYDRFGETYQTSAVVDTARMALNVTAYEEYSPLYLPITYATSYGLAFMLATSIIVHTAIYHGKEIMARVRSVKNSEDDIHMKLMREYPEVPDWWYMVFLVISVGMSIAAVAAWDTQMPVWSLIVSLIIGFLYILPGGFIYAMTNTQISVNLIIELVGGYIIPGLPFANMLFKVYAAQSVGVGLSFVQDLKLGHYMKIPPRTTFTIQISSTFIAAFVQVGVKRWLVATVEDFCDPQQAALLICPSARVFYSSSIIWGLVGPARQFGIGHLYNPILWWLLAGAIAPVVSWALTKRYPNTWVEYINVPVALTGAIFMPPATGINFSSWFLFGFVFQFLLRRRYYSVWAKFNFVLSAGLDAGTVCSAVFIFFTLMLPKGGTICEWGNNVFAETLDYNGVAYKPLPEEGFFGRSTW</sequence>
<dbReference type="EMBL" id="MCGR01000009">
    <property type="protein sequence ID" value="ORY88573.1"/>
    <property type="molecule type" value="Genomic_DNA"/>
</dbReference>
<evidence type="ECO:0000256" key="9">
    <source>
        <dbReference type="SAM" id="Phobius"/>
    </source>
</evidence>
<evidence type="ECO:0000256" key="3">
    <source>
        <dbReference type="ARBA" id="ARBA00022448"/>
    </source>
</evidence>
<evidence type="ECO:0000256" key="6">
    <source>
        <dbReference type="ARBA" id="ARBA00022927"/>
    </source>
</evidence>
<dbReference type="Proteomes" id="UP000193467">
    <property type="component" value="Unassembled WGS sequence"/>
</dbReference>
<keyword evidence="11" id="KW-1185">Reference proteome</keyword>
<dbReference type="Pfam" id="PF03169">
    <property type="entry name" value="OPT"/>
    <property type="match status" value="1"/>
</dbReference>
<keyword evidence="7 9" id="KW-1133">Transmembrane helix</keyword>
<dbReference type="GO" id="GO:0016020">
    <property type="term" value="C:membrane"/>
    <property type="evidence" value="ECO:0007669"/>
    <property type="project" value="UniProtKB-SubCell"/>
</dbReference>
<dbReference type="PANTHER" id="PTHR22601">
    <property type="entry name" value="ISP4 LIKE PROTEIN"/>
    <property type="match status" value="1"/>
</dbReference>
<dbReference type="InterPro" id="IPR004813">
    <property type="entry name" value="OPT"/>
</dbReference>
<feature type="transmembrane region" description="Helical" evidence="9">
    <location>
        <begin position="213"/>
        <end position="238"/>
    </location>
</feature>
<keyword evidence="5" id="KW-0571">Peptide transport</keyword>
<feature type="transmembrane region" description="Helical" evidence="9">
    <location>
        <begin position="669"/>
        <end position="690"/>
    </location>
</feature>
<keyword evidence="8 9" id="KW-0472">Membrane</keyword>
<dbReference type="NCBIfam" id="TIGR00728">
    <property type="entry name" value="OPT_sfam"/>
    <property type="match status" value="1"/>
</dbReference>
<feature type="transmembrane region" description="Helical" evidence="9">
    <location>
        <begin position="250"/>
        <end position="268"/>
    </location>
</feature>
<reference evidence="10 11" key="1">
    <citation type="submission" date="2016-07" db="EMBL/GenBank/DDBJ databases">
        <title>Pervasive Adenine N6-methylation of Active Genes in Fungi.</title>
        <authorList>
            <consortium name="DOE Joint Genome Institute"/>
            <person name="Mondo S.J."/>
            <person name="Dannebaum R.O."/>
            <person name="Kuo R.C."/>
            <person name="Labutti K."/>
            <person name="Haridas S."/>
            <person name="Kuo A."/>
            <person name="Salamov A."/>
            <person name="Ahrendt S.R."/>
            <person name="Lipzen A."/>
            <person name="Sullivan W."/>
            <person name="Andreopoulos W.B."/>
            <person name="Clum A."/>
            <person name="Lindquist E."/>
            <person name="Daum C."/>
            <person name="Ramamoorthy G.K."/>
            <person name="Gryganskyi A."/>
            <person name="Culley D."/>
            <person name="Magnuson J.K."/>
            <person name="James T.Y."/>
            <person name="O'Malley M.A."/>
            <person name="Stajich J.E."/>
            <person name="Spatafora J.W."/>
            <person name="Visel A."/>
            <person name="Grigoriev I.V."/>
        </authorList>
    </citation>
    <scope>NUCLEOTIDE SEQUENCE [LARGE SCALE GENOMIC DNA]</scope>
    <source>
        <strain evidence="10 11">62-1032</strain>
    </source>
</reference>
<dbReference type="InterPro" id="IPR004648">
    <property type="entry name" value="Oligpept_transpt"/>
</dbReference>
<evidence type="ECO:0000256" key="4">
    <source>
        <dbReference type="ARBA" id="ARBA00022692"/>
    </source>
</evidence>
<evidence type="ECO:0000313" key="10">
    <source>
        <dbReference type="EMBL" id="ORY88573.1"/>
    </source>
</evidence>
<gene>
    <name evidence="10" type="ORF">BCR35DRAFT_263220</name>
</gene>
<feature type="transmembrane region" description="Helical" evidence="9">
    <location>
        <begin position="469"/>
        <end position="489"/>
    </location>
</feature>
<feature type="transmembrane region" description="Helical" evidence="9">
    <location>
        <begin position="359"/>
        <end position="382"/>
    </location>
</feature>
<keyword evidence="4 9" id="KW-0812">Transmembrane</keyword>
<dbReference type="AlphaFoldDB" id="A0A1Y2FWZ1"/>
<comment type="caution">
    <text evidence="10">The sequence shown here is derived from an EMBL/GenBank/DDBJ whole genome shotgun (WGS) entry which is preliminary data.</text>
</comment>
<evidence type="ECO:0000256" key="8">
    <source>
        <dbReference type="ARBA" id="ARBA00023136"/>
    </source>
</evidence>
<evidence type="ECO:0000256" key="2">
    <source>
        <dbReference type="ARBA" id="ARBA00008807"/>
    </source>
</evidence>
<accession>A0A1Y2FWZ1</accession>
<feature type="transmembrane region" description="Helical" evidence="9">
    <location>
        <begin position="117"/>
        <end position="136"/>
    </location>
</feature>
<dbReference type="FunCoup" id="A0A1Y2FWZ1">
    <property type="interactions" value="56"/>
</dbReference>